<feature type="domain" description="Fungal-type protein kinase" evidence="2">
    <location>
        <begin position="120"/>
        <end position="240"/>
    </location>
</feature>
<feature type="compositionally biased region" description="Polar residues" evidence="1">
    <location>
        <begin position="368"/>
        <end position="401"/>
    </location>
</feature>
<feature type="region of interest" description="Disordered" evidence="1">
    <location>
        <begin position="362"/>
        <end position="401"/>
    </location>
</feature>
<protein>
    <submittedName>
        <fullName evidence="3">Other 1 protein kinase</fullName>
    </submittedName>
</protein>
<dbReference type="InterPro" id="IPR040976">
    <property type="entry name" value="Pkinase_fungal"/>
</dbReference>
<keyword evidence="3" id="KW-0808">Transferase</keyword>
<dbReference type="Pfam" id="PF17667">
    <property type="entry name" value="Pkinase_fungal"/>
    <property type="match status" value="1"/>
</dbReference>
<keyword evidence="3" id="KW-0418">Kinase</keyword>
<evidence type="ECO:0000259" key="2">
    <source>
        <dbReference type="Pfam" id="PF17667"/>
    </source>
</evidence>
<keyword evidence="4" id="KW-1185">Reference proteome</keyword>
<dbReference type="InterPro" id="IPR011009">
    <property type="entry name" value="Kinase-like_dom_sf"/>
</dbReference>
<dbReference type="Proteomes" id="UP001362999">
    <property type="component" value="Unassembled WGS sequence"/>
</dbReference>
<reference evidence="3 4" key="1">
    <citation type="journal article" date="2024" name="J Genomics">
        <title>Draft genome sequencing and assembly of Favolaschia claudopus CIRM-BRFM 2984 isolated from oak limbs.</title>
        <authorList>
            <person name="Navarro D."/>
            <person name="Drula E."/>
            <person name="Chaduli D."/>
            <person name="Cazenave R."/>
            <person name="Ahrendt S."/>
            <person name="Wang J."/>
            <person name="Lipzen A."/>
            <person name="Daum C."/>
            <person name="Barry K."/>
            <person name="Grigoriev I.V."/>
            <person name="Favel A."/>
            <person name="Rosso M.N."/>
            <person name="Martin F."/>
        </authorList>
    </citation>
    <scope>NUCLEOTIDE SEQUENCE [LARGE SCALE GENOMIC DNA]</scope>
    <source>
        <strain evidence="3 4">CIRM-BRFM 2984</strain>
    </source>
</reference>
<organism evidence="3 4">
    <name type="scientific">Favolaschia claudopus</name>
    <dbReference type="NCBI Taxonomy" id="2862362"/>
    <lineage>
        <taxon>Eukaryota</taxon>
        <taxon>Fungi</taxon>
        <taxon>Dikarya</taxon>
        <taxon>Basidiomycota</taxon>
        <taxon>Agaricomycotina</taxon>
        <taxon>Agaricomycetes</taxon>
        <taxon>Agaricomycetidae</taxon>
        <taxon>Agaricales</taxon>
        <taxon>Marasmiineae</taxon>
        <taxon>Mycenaceae</taxon>
        <taxon>Favolaschia</taxon>
    </lineage>
</organism>
<comment type="caution">
    <text evidence="3">The sequence shown here is derived from an EMBL/GenBank/DDBJ whole genome shotgun (WGS) entry which is preliminary data.</text>
</comment>
<gene>
    <name evidence="3" type="ORF">R3P38DRAFT_3354336</name>
</gene>
<proteinExistence type="predicted"/>
<sequence length="401" mass="45285">MSTNSVSSSDSEDTLEEVPYWPFDSSTLKLSDGRSLELADSISRLPTHKGPPIYMCRARLGMDGVVVKWSWSDARMHEAQVVEHAANFARECGDVWVLDHLPNVVHYEEREASEGARTETGMLHVLVQEELYPITELTTAAELGEAFLGLFKCYRWLYERYRIMHRDISFSNLKYRTIDGKVHGVLDGFNLAIYMDGQSSRFSPQNSLPFMALDLLESVPPAADYLYRYDLESIFYALLIVSCNYQDGKRIPPSTPLFSDWDELDSAAFFNWKLCFFTSVQHSNWEPTAQFSGLYNLILYLRRLFRQGVYARFQFSDQKFDDTGSVSYDGFDLNTLGGHVTFDLFENVLSAHLPPYSPRKTSAELPAMTSSLPPAATTTESNLLPTVDSSKTGTSSGSEIS</sequence>
<accession>A0AAW0BR09</accession>
<dbReference type="GO" id="GO:0016301">
    <property type="term" value="F:kinase activity"/>
    <property type="evidence" value="ECO:0007669"/>
    <property type="project" value="UniProtKB-KW"/>
</dbReference>
<dbReference type="SUPFAM" id="SSF56112">
    <property type="entry name" value="Protein kinase-like (PK-like)"/>
    <property type="match status" value="1"/>
</dbReference>
<name>A0AAW0BR09_9AGAR</name>
<evidence type="ECO:0000313" key="3">
    <source>
        <dbReference type="EMBL" id="KAK7028555.1"/>
    </source>
</evidence>
<evidence type="ECO:0000313" key="4">
    <source>
        <dbReference type="Proteomes" id="UP001362999"/>
    </source>
</evidence>
<evidence type="ECO:0000256" key="1">
    <source>
        <dbReference type="SAM" id="MobiDB-lite"/>
    </source>
</evidence>
<dbReference type="AlphaFoldDB" id="A0AAW0BR09"/>
<dbReference type="EMBL" id="JAWWNJ010000028">
    <property type="protein sequence ID" value="KAK7028555.1"/>
    <property type="molecule type" value="Genomic_DNA"/>
</dbReference>